<sequence length="449" mass="50578">MEKLALRERDKREIMNRENQKGGKHGTYRLSPGEIEYRQQQNALQQRQQRLIEVRAQEKAKALEQGLAYRQRLQDEKNKHVERLQHEWTTQNQQQVQVLKKQYAVAVKGIGKSHTEAIQTSEDNDFARKLHETEQVVAEQRAKIRHDSAREKELLAREAVKGEQRAADKRRAEVKDQEGKRARHRIVQYDVQMRQQAAHRLAAKRAEPPTLPGTSELPVHATSQLAPDGYKYTHFHEWVERHPPSQESACTRAALAAAEKALEREQTMREAAEADARAADRANAAALRVHMQQMRQSLEEDLEAVAREELGRKKRAIARRDVREVPILAHRKEKNRQEALEEAFRENFRGEDSTLSPESASLDTTLGMSPTETPAPRPPTRQELVAAAMSAGRPAPLLGGGARQAPPSAGGGEAGAQETPKWVAQRGAAHTPAPVTTRPRPQASSQLPR</sequence>
<feature type="compositionally biased region" description="Basic and acidic residues" evidence="2">
    <location>
        <begin position="1"/>
        <end position="21"/>
    </location>
</feature>
<proteinExistence type="predicted"/>
<comment type="caution">
    <text evidence="3">The sequence shown here is derived from an EMBL/GenBank/DDBJ whole genome shotgun (WGS) entry which is preliminary data.</text>
</comment>
<feature type="region of interest" description="Disordered" evidence="2">
    <location>
        <begin position="159"/>
        <end position="181"/>
    </location>
</feature>
<keyword evidence="1" id="KW-0175">Coiled coil</keyword>
<gene>
    <name evidence="3" type="ORF">CYMTET_28525</name>
</gene>
<keyword evidence="4" id="KW-1185">Reference proteome</keyword>
<name>A0AAE0FMT2_9CHLO</name>
<feature type="compositionally biased region" description="Basic and acidic residues" evidence="2">
    <location>
        <begin position="159"/>
        <end position="180"/>
    </location>
</feature>
<accession>A0AAE0FMT2</accession>
<dbReference type="AlphaFoldDB" id="A0AAE0FMT2"/>
<dbReference type="Proteomes" id="UP001190700">
    <property type="component" value="Unassembled WGS sequence"/>
</dbReference>
<feature type="region of interest" description="Disordered" evidence="2">
    <location>
        <begin position="1"/>
        <end position="30"/>
    </location>
</feature>
<evidence type="ECO:0000256" key="2">
    <source>
        <dbReference type="SAM" id="MobiDB-lite"/>
    </source>
</evidence>
<dbReference type="EMBL" id="LGRX02016056">
    <property type="protein sequence ID" value="KAK3262629.1"/>
    <property type="molecule type" value="Genomic_DNA"/>
</dbReference>
<feature type="region of interest" description="Disordered" evidence="2">
    <location>
        <begin position="345"/>
        <end position="449"/>
    </location>
</feature>
<evidence type="ECO:0000256" key="1">
    <source>
        <dbReference type="SAM" id="Coils"/>
    </source>
</evidence>
<evidence type="ECO:0000313" key="4">
    <source>
        <dbReference type="Proteomes" id="UP001190700"/>
    </source>
</evidence>
<feature type="compositionally biased region" description="Polar residues" evidence="2">
    <location>
        <begin position="353"/>
        <end position="368"/>
    </location>
</feature>
<evidence type="ECO:0000313" key="3">
    <source>
        <dbReference type="EMBL" id="KAK3262629.1"/>
    </source>
</evidence>
<feature type="coiled-coil region" evidence="1">
    <location>
        <begin position="255"/>
        <end position="308"/>
    </location>
</feature>
<protein>
    <submittedName>
        <fullName evidence="3">Uncharacterized protein</fullName>
    </submittedName>
</protein>
<feature type="compositionally biased region" description="Low complexity" evidence="2">
    <location>
        <begin position="391"/>
        <end position="408"/>
    </location>
</feature>
<reference evidence="3 4" key="1">
    <citation type="journal article" date="2015" name="Genome Biol. Evol.">
        <title>Comparative Genomics of a Bacterivorous Green Alga Reveals Evolutionary Causalities and Consequences of Phago-Mixotrophic Mode of Nutrition.</title>
        <authorList>
            <person name="Burns J.A."/>
            <person name="Paasch A."/>
            <person name="Narechania A."/>
            <person name="Kim E."/>
        </authorList>
    </citation>
    <scope>NUCLEOTIDE SEQUENCE [LARGE SCALE GENOMIC DNA]</scope>
    <source>
        <strain evidence="3 4">PLY_AMNH</strain>
    </source>
</reference>
<organism evidence="3 4">
    <name type="scientific">Cymbomonas tetramitiformis</name>
    <dbReference type="NCBI Taxonomy" id="36881"/>
    <lineage>
        <taxon>Eukaryota</taxon>
        <taxon>Viridiplantae</taxon>
        <taxon>Chlorophyta</taxon>
        <taxon>Pyramimonadophyceae</taxon>
        <taxon>Pyramimonadales</taxon>
        <taxon>Pyramimonadaceae</taxon>
        <taxon>Cymbomonas</taxon>
    </lineage>
</organism>